<reference evidence="2 3" key="1">
    <citation type="submission" date="2023-04" db="EMBL/GenBank/DDBJ databases">
        <title>Jannaschia ovalis sp. nov., a marine bacterium isolated from sea tidal flat.</title>
        <authorList>
            <person name="Kwon D.Y."/>
            <person name="Kim J.-J."/>
        </authorList>
    </citation>
    <scope>NUCLEOTIDE SEQUENCE [LARGE SCALE GENOMIC DNA]</scope>
    <source>
        <strain evidence="2 3">GRR-S6-38</strain>
    </source>
</reference>
<dbReference type="PANTHER" id="PTHR38457:SF1">
    <property type="entry name" value="REGULATOR ABRB-RELATED"/>
    <property type="match status" value="1"/>
</dbReference>
<gene>
    <name evidence="2" type="ORF">P8627_09950</name>
</gene>
<name>A0ABY8L9T4_9RHOB</name>
<protein>
    <submittedName>
        <fullName evidence="2">AbrB family transcriptional regulator</fullName>
    </submittedName>
</protein>
<feature type="transmembrane region" description="Helical" evidence="1">
    <location>
        <begin position="199"/>
        <end position="219"/>
    </location>
</feature>
<dbReference type="PIRSF" id="PIRSF038991">
    <property type="entry name" value="Protein_AbrB"/>
    <property type="match status" value="1"/>
</dbReference>
<keyword evidence="1" id="KW-0812">Transmembrane</keyword>
<feature type="transmembrane region" description="Helical" evidence="1">
    <location>
        <begin position="86"/>
        <end position="103"/>
    </location>
</feature>
<keyword evidence="1" id="KW-1133">Transmembrane helix</keyword>
<accession>A0ABY8L9T4</accession>
<evidence type="ECO:0000313" key="2">
    <source>
        <dbReference type="EMBL" id="WGH77372.1"/>
    </source>
</evidence>
<feature type="transmembrane region" description="Helical" evidence="1">
    <location>
        <begin position="262"/>
        <end position="285"/>
    </location>
</feature>
<feature type="transmembrane region" description="Helical" evidence="1">
    <location>
        <begin position="30"/>
        <end position="49"/>
    </location>
</feature>
<feature type="transmembrane region" description="Helical" evidence="1">
    <location>
        <begin position="231"/>
        <end position="250"/>
    </location>
</feature>
<dbReference type="EMBL" id="CP122537">
    <property type="protein sequence ID" value="WGH77372.1"/>
    <property type="molecule type" value="Genomic_DNA"/>
</dbReference>
<evidence type="ECO:0000313" key="3">
    <source>
        <dbReference type="Proteomes" id="UP001243420"/>
    </source>
</evidence>
<feature type="transmembrane region" description="Helical" evidence="1">
    <location>
        <begin position="61"/>
        <end position="80"/>
    </location>
</feature>
<keyword evidence="1" id="KW-0472">Membrane</keyword>
<feature type="transmembrane region" description="Helical" evidence="1">
    <location>
        <begin position="318"/>
        <end position="339"/>
    </location>
</feature>
<dbReference type="InterPro" id="IPR007820">
    <property type="entry name" value="AbrB_fam"/>
</dbReference>
<keyword evidence="3" id="KW-1185">Reference proteome</keyword>
<organism evidence="2 3">
    <name type="scientific">Jannaschia ovalis</name>
    <dbReference type="NCBI Taxonomy" id="3038773"/>
    <lineage>
        <taxon>Bacteria</taxon>
        <taxon>Pseudomonadati</taxon>
        <taxon>Pseudomonadota</taxon>
        <taxon>Alphaproteobacteria</taxon>
        <taxon>Rhodobacterales</taxon>
        <taxon>Roseobacteraceae</taxon>
        <taxon>Jannaschia</taxon>
    </lineage>
</organism>
<sequence>MAAIPRLLLTFAICVAGVVAFRLLALPLPFLLGPLFASLIAALAGLRLASWPPLTDTMRTILGLAVGASLTPALAAQLPAMALSLILAPLFLIAAGAAGYPYLRRVCGFDKPTAFYAAMPGGLQDMLIFGEEAGGDPRALSLLHATRVLLIVTVVPALLTLIWSIDLTATPGAPATEFDPSELAIMALAAVVGWRAAKWIGLFGASILGPMILAGGLSLSGVITQRPPAEAIQAAQFFIGMVVGVKYSGITMAEVRRFLVAGLGHGLVLTVIAAIFAEAVVLAGLAPQLDAILAFSPGGQAEMALMAIVAGADVAYVIMHHLVRIMLVITCAPLVFRWLR</sequence>
<dbReference type="Proteomes" id="UP001243420">
    <property type="component" value="Chromosome"/>
</dbReference>
<feature type="transmembrane region" description="Helical" evidence="1">
    <location>
        <begin position="148"/>
        <end position="165"/>
    </location>
</feature>
<dbReference type="Pfam" id="PF05145">
    <property type="entry name" value="AbrB"/>
    <property type="match status" value="1"/>
</dbReference>
<evidence type="ECO:0000256" key="1">
    <source>
        <dbReference type="SAM" id="Phobius"/>
    </source>
</evidence>
<dbReference type="PANTHER" id="PTHR38457">
    <property type="entry name" value="REGULATOR ABRB-RELATED"/>
    <property type="match status" value="1"/>
</dbReference>
<proteinExistence type="predicted"/>
<dbReference type="RefSeq" id="WP_279963946.1">
    <property type="nucleotide sequence ID" value="NZ_CP122537.1"/>
</dbReference>